<name>A0ABT8E643_9BACL</name>
<proteinExistence type="predicted"/>
<dbReference type="RefSeq" id="WP_290399508.1">
    <property type="nucleotide sequence ID" value="NZ_JAUHLN010000002.1"/>
</dbReference>
<dbReference type="Proteomes" id="UP001168694">
    <property type="component" value="Unassembled WGS sequence"/>
</dbReference>
<accession>A0ABT8E643</accession>
<keyword evidence="2" id="KW-1185">Reference proteome</keyword>
<protein>
    <submittedName>
        <fullName evidence="1">YlzJ-like family protein</fullName>
    </submittedName>
</protein>
<sequence length="76" mass="8698">MTWYTLMPHELMFPDGQNGQSAQNSVQTQMLYKNIPVLVEQISPLEYKVVRVMSTDPAHFMNDDCCPGQILRADHS</sequence>
<evidence type="ECO:0000313" key="2">
    <source>
        <dbReference type="Proteomes" id="UP001168694"/>
    </source>
</evidence>
<gene>
    <name evidence="1" type="ORF">QYF49_10280</name>
</gene>
<comment type="caution">
    <text evidence="1">The sequence shown here is derived from an EMBL/GenBank/DDBJ whole genome shotgun (WGS) entry which is preliminary data.</text>
</comment>
<evidence type="ECO:0000313" key="1">
    <source>
        <dbReference type="EMBL" id="MDN4073382.1"/>
    </source>
</evidence>
<dbReference type="InterPro" id="IPR025619">
    <property type="entry name" value="YlzJ"/>
</dbReference>
<organism evidence="1 2">
    <name type="scientific">Fictibacillus terranigra</name>
    <dbReference type="NCBI Taxonomy" id="3058424"/>
    <lineage>
        <taxon>Bacteria</taxon>
        <taxon>Bacillati</taxon>
        <taxon>Bacillota</taxon>
        <taxon>Bacilli</taxon>
        <taxon>Bacillales</taxon>
        <taxon>Fictibacillaceae</taxon>
        <taxon>Fictibacillus</taxon>
    </lineage>
</organism>
<dbReference type="Pfam" id="PF14035">
    <property type="entry name" value="YlzJ"/>
    <property type="match status" value="1"/>
</dbReference>
<dbReference type="EMBL" id="JAUHLN010000002">
    <property type="protein sequence ID" value="MDN4073382.1"/>
    <property type="molecule type" value="Genomic_DNA"/>
</dbReference>
<reference evidence="1" key="1">
    <citation type="submission" date="2023-06" db="EMBL/GenBank/DDBJ databases">
        <title>Draft Genome Sequences of Representative Paenibacillus Polymyxa, Bacillus cereus, Fictibacillus sp., and Brevibacillus agri Strains Isolated from Amazonian Dark Earth.</title>
        <authorList>
            <person name="Pellegrinetti T.A."/>
            <person name="Cunha I.C.M."/>
            <person name="Chaves M.G."/>
            <person name="Freitas A.S."/>
            <person name="Silva A.V.R."/>
            <person name="Tsai S.M."/>
            <person name="Mendes L.W."/>
        </authorList>
    </citation>
    <scope>NUCLEOTIDE SEQUENCE</scope>
    <source>
        <strain evidence="1">CENA-BCM004</strain>
    </source>
</reference>